<dbReference type="Gene3D" id="2.170.15.10">
    <property type="entry name" value="Proaerolysin, chain A, domain 3"/>
    <property type="match status" value="1"/>
</dbReference>
<evidence type="ECO:0000256" key="1">
    <source>
        <dbReference type="SAM" id="SignalP"/>
    </source>
</evidence>
<organism evidence="2 5">
    <name type="scientific">Ustilaginoidea virens</name>
    <name type="common">Rice false smut fungus</name>
    <name type="synonym">Villosiclava virens</name>
    <dbReference type="NCBI Taxonomy" id="1159556"/>
    <lineage>
        <taxon>Eukaryota</taxon>
        <taxon>Fungi</taxon>
        <taxon>Dikarya</taxon>
        <taxon>Ascomycota</taxon>
        <taxon>Pezizomycotina</taxon>
        <taxon>Sordariomycetes</taxon>
        <taxon>Hypocreomycetidae</taxon>
        <taxon>Hypocreales</taxon>
        <taxon>Clavicipitaceae</taxon>
        <taxon>Ustilaginoidea</taxon>
    </lineage>
</organism>
<dbReference type="AlphaFoldDB" id="A0A063BQN6"/>
<evidence type="ECO:0000313" key="3">
    <source>
        <dbReference type="EMBL" id="QUC21689.1"/>
    </source>
</evidence>
<keyword evidence="1" id="KW-0732">Signal</keyword>
<dbReference type="EMBL" id="CP072756">
    <property type="protein sequence ID" value="QUC21689.1"/>
    <property type="molecule type" value="Genomic_DNA"/>
</dbReference>
<protein>
    <recommendedName>
        <fullName evidence="6">Secreted protein</fullName>
    </recommendedName>
</protein>
<reference evidence="3" key="3">
    <citation type="submission" date="2020-03" db="EMBL/GenBank/DDBJ databases">
        <title>A mixture of massive structural variations and highly conserved coding sequences in Ustilaginoidea virens genome.</title>
        <authorList>
            <person name="Zhang K."/>
            <person name="Zhao Z."/>
            <person name="Zhang Z."/>
            <person name="Li Y."/>
            <person name="Hsiang T."/>
            <person name="Sun W."/>
        </authorList>
    </citation>
    <scope>NUCLEOTIDE SEQUENCE</scope>
    <source>
        <strain evidence="3">UV-8b</strain>
    </source>
</reference>
<dbReference type="SUPFAM" id="SSF56973">
    <property type="entry name" value="Aerolisin/ETX pore-forming domain"/>
    <property type="match status" value="1"/>
</dbReference>
<reference evidence="2" key="1">
    <citation type="journal article" date="2016" name="Genome Announc.">
        <title>Genome Sequence of Ustilaginoidea virens IPU010, a Rice Pathogenic Fungus Causing False Smut.</title>
        <authorList>
            <person name="Kumagai T."/>
            <person name="Ishii T."/>
            <person name="Terai G."/>
            <person name="Umemura M."/>
            <person name="Machida M."/>
            <person name="Asai K."/>
        </authorList>
    </citation>
    <scope>NUCLEOTIDE SEQUENCE [LARGE SCALE GENOMIC DNA]</scope>
    <source>
        <strain evidence="2">IPU010</strain>
    </source>
</reference>
<evidence type="ECO:0000313" key="5">
    <source>
        <dbReference type="Proteomes" id="UP000054053"/>
    </source>
</evidence>
<feature type="chain" id="PRO_5010402181" description="Secreted protein" evidence="1">
    <location>
        <begin position="18"/>
        <end position="306"/>
    </location>
</feature>
<sequence>MPSLSVLALALAGAAAALPSAPASSSQAPVPNSLYVNGVLKGSSSPKSSSTPSLACSADDDVLQCANRVAKDIQASTNVQLNNGSAPNFPILVQRQIPDHYEVDLAWSSKLFDCSVKPQVVSQGEGYFCNSDKCSQQFTFRRSKTDTYSRGYSISATINSGLQVNVFSASTSITSTFNQDWSNSVTTETTIQRTIDMKAGQVCFPSTVQLRMDCQQILTLRPGGGKAEYSLGKRLLANEFRELARVPDICKIWTPTPNFPFDKAPPNSVSSEALGKLCDASKPTNVTLYVTAPGGAPWSMEGCMRS</sequence>
<dbReference type="Proteomes" id="UP000027002">
    <property type="component" value="Chromosome 4"/>
</dbReference>
<evidence type="ECO:0000313" key="2">
    <source>
        <dbReference type="EMBL" id="GAO20022.1"/>
    </source>
</evidence>
<keyword evidence="4" id="KW-1185">Reference proteome</keyword>
<feature type="signal peptide" evidence="1">
    <location>
        <begin position="1"/>
        <end position="17"/>
    </location>
</feature>
<reference evidence="5" key="2">
    <citation type="journal article" date="2016" name="Genome Announc.">
        <title>Genome sequence of Ustilaginoidea virens IPU010, a rice pathogenic fungus causing false smut.</title>
        <authorList>
            <person name="Kumagai T."/>
            <person name="Ishii T."/>
            <person name="Terai G."/>
            <person name="Umemura M."/>
            <person name="Machida M."/>
            <person name="Asai K."/>
        </authorList>
    </citation>
    <scope>NUCLEOTIDE SEQUENCE [LARGE SCALE GENOMIC DNA]</scope>
    <source>
        <strain evidence="5">IPU010</strain>
    </source>
</reference>
<dbReference type="KEGG" id="uvi:66066709"/>
<dbReference type="GeneID" id="66066709"/>
<dbReference type="EMBL" id="BBTG02000006">
    <property type="protein sequence ID" value="GAO20022.1"/>
    <property type="molecule type" value="Genomic_DNA"/>
</dbReference>
<evidence type="ECO:0008006" key="6">
    <source>
        <dbReference type="Google" id="ProtNLM"/>
    </source>
</evidence>
<dbReference type="HOGENOM" id="CLU_891978_0_0_1"/>
<gene>
    <name evidence="3" type="ORF">UV8b_05932</name>
    <name evidence="2" type="ORF">UVI_02014910</name>
</gene>
<accession>A0A063BQN6</accession>
<name>A0A063BQN6_USTVR</name>
<dbReference type="Proteomes" id="UP000054053">
    <property type="component" value="Unassembled WGS sequence"/>
</dbReference>
<proteinExistence type="predicted"/>
<dbReference type="RefSeq" id="XP_042999362.1">
    <property type="nucleotide sequence ID" value="XM_043143429.1"/>
</dbReference>
<evidence type="ECO:0000313" key="4">
    <source>
        <dbReference type="Proteomes" id="UP000027002"/>
    </source>
</evidence>